<sequence length="373" mass="43320">MDEAETLKLIDYDGAIFIPVGLFENPRKLANKVVPREFYIATSTYAAIEYYEENTLLTTKMDMWALGIIIYELILVQATFNERISMGKITQILMGIGNIYLGIQRNSKGMKQTDESFFENDSWAKNNCGSLMAILNVWQKYPKTALLITNLLHPDKEARMSAIGIKNFLSGFCLTEELKRDDERTEREGWQLIAETVGTNVRHEAERMKRAEAEEERAKDWREGSEWRVKRAEAEEERTEIDERGAKRADWMKSEWRIGEREASGGASERICEKEASGTDEERAKDWREASEWRAKRAEQMKSERRIGEKEASGTDEERAKDWREASEWRAKRAEQMKSERRIGEKEASGTDEERAKRFVRRKFPSGADKRAK</sequence>
<dbReference type="InterPro" id="IPR000719">
    <property type="entry name" value="Prot_kinase_dom"/>
</dbReference>
<evidence type="ECO:0000256" key="1">
    <source>
        <dbReference type="SAM" id="MobiDB-lite"/>
    </source>
</evidence>
<dbReference type="AlphaFoldDB" id="A0ABD2KAG9"/>
<dbReference type="SUPFAM" id="SSF56112">
    <property type="entry name" value="Protein kinase-like (PK-like)"/>
    <property type="match status" value="1"/>
</dbReference>
<gene>
    <name evidence="3" type="ORF">niasHT_022256</name>
</gene>
<accession>A0ABD2KAG9</accession>
<feature type="compositionally biased region" description="Basic and acidic residues" evidence="1">
    <location>
        <begin position="204"/>
        <end position="233"/>
    </location>
</feature>
<evidence type="ECO:0000313" key="4">
    <source>
        <dbReference type="Proteomes" id="UP001620626"/>
    </source>
</evidence>
<feature type="domain" description="Protein kinase" evidence="2">
    <location>
        <begin position="1"/>
        <end position="169"/>
    </location>
</feature>
<dbReference type="InterPro" id="IPR011009">
    <property type="entry name" value="Kinase-like_dom_sf"/>
</dbReference>
<evidence type="ECO:0000259" key="2">
    <source>
        <dbReference type="PROSITE" id="PS50011"/>
    </source>
</evidence>
<dbReference type="Gene3D" id="1.10.510.10">
    <property type="entry name" value="Transferase(Phosphotransferase) domain 1"/>
    <property type="match status" value="1"/>
</dbReference>
<keyword evidence="4" id="KW-1185">Reference proteome</keyword>
<feature type="compositionally biased region" description="Basic and acidic residues" evidence="1">
    <location>
        <begin position="270"/>
        <end position="357"/>
    </location>
</feature>
<protein>
    <recommendedName>
        <fullName evidence="2">Protein kinase domain-containing protein</fullName>
    </recommendedName>
</protein>
<feature type="region of interest" description="Disordered" evidence="1">
    <location>
        <begin position="204"/>
        <end position="246"/>
    </location>
</feature>
<evidence type="ECO:0000313" key="3">
    <source>
        <dbReference type="EMBL" id="KAL3099838.1"/>
    </source>
</evidence>
<dbReference type="Proteomes" id="UP001620626">
    <property type="component" value="Unassembled WGS sequence"/>
</dbReference>
<feature type="region of interest" description="Disordered" evidence="1">
    <location>
        <begin position="258"/>
        <end position="373"/>
    </location>
</feature>
<organism evidence="3 4">
    <name type="scientific">Heterodera trifolii</name>
    <dbReference type="NCBI Taxonomy" id="157864"/>
    <lineage>
        <taxon>Eukaryota</taxon>
        <taxon>Metazoa</taxon>
        <taxon>Ecdysozoa</taxon>
        <taxon>Nematoda</taxon>
        <taxon>Chromadorea</taxon>
        <taxon>Rhabditida</taxon>
        <taxon>Tylenchina</taxon>
        <taxon>Tylenchomorpha</taxon>
        <taxon>Tylenchoidea</taxon>
        <taxon>Heteroderidae</taxon>
        <taxon>Heteroderinae</taxon>
        <taxon>Heterodera</taxon>
    </lineage>
</organism>
<reference evidence="3 4" key="1">
    <citation type="submission" date="2024-10" db="EMBL/GenBank/DDBJ databases">
        <authorList>
            <person name="Kim D."/>
        </authorList>
    </citation>
    <scope>NUCLEOTIDE SEQUENCE [LARGE SCALE GENOMIC DNA]</scope>
    <source>
        <strain evidence="3">BH-2024</strain>
    </source>
</reference>
<dbReference type="PROSITE" id="PS50011">
    <property type="entry name" value="PROTEIN_KINASE_DOM"/>
    <property type="match status" value="1"/>
</dbReference>
<dbReference type="Pfam" id="PF00069">
    <property type="entry name" value="Pkinase"/>
    <property type="match status" value="1"/>
</dbReference>
<dbReference type="EMBL" id="JBICBT010000802">
    <property type="protein sequence ID" value="KAL3099838.1"/>
    <property type="molecule type" value="Genomic_DNA"/>
</dbReference>
<name>A0ABD2KAG9_9BILA</name>
<proteinExistence type="predicted"/>
<comment type="caution">
    <text evidence="3">The sequence shown here is derived from an EMBL/GenBank/DDBJ whole genome shotgun (WGS) entry which is preliminary data.</text>
</comment>